<dbReference type="GO" id="GO:0005829">
    <property type="term" value="C:cytosol"/>
    <property type="evidence" value="ECO:0007669"/>
    <property type="project" value="TreeGrafter"/>
</dbReference>
<evidence type="ECO:0000256" key="1">
    <source>
        <dbReference type="ARBA" id="ARBA00004948"/>
    </source>
</evidence>
<dbReference type="PANTHER" id="PTHR20858:SF17">
    <property type="entry name" value="HYDROXYMETHYLPYRIMIDINE_PHOSPHOMETHYLPYRIMIDINE KINASE THI20-RELATED"/>
    <property type="match status" value="1"/>
</dbReference>
<sequence length="278" mass="29679">MHRSGRDASTPLRFAQHDVLNSHPMSQTLRPYVLTLAGFDPSGGAGLLADCKTFEQLGVYGLGACTALTVQNDVAFERVVWTTEADLRDQLRVLLTRFLVQWVKIGLTESLVKLPALLRWLRQLQPTLGVVWDPVLRASAGFEFHAGPPPALVAEACTGLALLTPNRPEMLRLWPAAATAEEAATAVSAFCPVLLKGGHAEGPEAVDVLYQQGRAVATFSAPRLPRGEKHGSGCVLSAAITAGLARGLALPEACRAGKAYTARVLASNDTRLGYHSLP</sequence>
<evidence type="ECO:0000256" key="2">
    <source>
        <dbReference type="ARBA" id="ARBA00012135"/>
    </source>
</evidence>
<dbReference type="PATRIC" id="fig|1227739.3.peg.4116"/>
<keyword evidence="5" id="KW-1185">Reference proteome</keyword>
<dbReference type="Gene3D" id="3.40.1190.20">
    <property type="match status" value="1"/>
</dbReference>
<organism evidence="4 5">
    <name type="scientific">Hymenobacter swuensis DY53</name>
    <dbReference type="NCBI Taxonomy" id="1227739"/>
    <lineage>
        <taxon>Bacteria</taxon>
        <taxon>Pseudomonadati</taxon>
        <taxon>Bacteroidota</taxon>
        <taxon>Cytophagia</taxon>
        <taxon>Cytophagales</taxon>
        <taxon>Hymenobacteraceae</taxon>
        <taxon>Hymenobacter</taxon>
    </lineage>
</organism>
<proteinExistence type="predicted"/>
<dbReference type="GO" id="GO:0008902">
    <property type="term" value="F:hydroxymethylpyrimidine kinase activity"/>
    <property type="evidence" value="ECO:0007669"/>
    <property type="project" value="UniProtKB-EC"/>
</dbReference>
<accession>W8FAA1</accession>
<dbReference type="EC" id="2.7.1.49" evidence="2"/>
<dbReference type="GO" id="GO:0009228">
    <property type="term" value="P:thiamine biosynthetic process"/>
    <property type="evidence" value="ECO:0007669"/>
    <property type="project" value="InterPro"/>
</dbReference>
<evidence type="ECO:0000313" key="4">
    <source>
        <dbReference type="EMBL" id="AHJ99561.1"/>
    </source>
</evidence>
<dbReference type="InterPro" id="IPR013749">
    <property type="entry name" value="PM/HMP-P_kinase-1"/>
</dbReference>
<name>W8FAA1_9BACT</name>
<dbReference type="STRING" id="1227739.Hsw_3966"/>
<dbReference type="KEGG" id="hsw:Hsw_3966"/>
<protein>
    <recommendedName>
        <fullName evidence="2">hydroxymethylpyrimidine kinase</fullName>
        <ecNumber evidence="2">2.7.1.49</ecNumber>
    </recommendedName>
</protein>
<dbReference type="CDD" id="cd01169">
    <property type="entry name" value="HMPP_kinase"/>
    <property type="match status" value="1"/>
</dbReference>
<dbReference type="EMBL" id="CP007145">
    <property type="protein sequence ID" value="AHJ99561.1"/>
    <property type="molecule type" value="Genomic_DNA"/>
</dbReference>
<dbReference type="HOGENOM" id="CLU_020520_0_2_10"/>
<reference evidence="4 5" key="1">
    <citation type="submission" date="2014-01" db="EMBL/GenBank/DDBJ databases">
        <title>Complete genome sequence of ionizing-radiation resistance bacterium Hymenobacter swuensis DY53.</title>
        <authorList>
            <person name="Jung J.-H."/>
            <person name="Jeong S.-W."/>
            <person name="Joe M.-H."/>
            <person name="Cho y.-j."/>
            <person name="Kim M.-K."/>
            <person name="Lim S.-Y."/>
        </authorList>
    </citation>
    <scope>NUCLEOTIDE SEQUENCE [LARGE SCALE GENOMIC DNA]</scope>
    <source>
        <strain evidence="4 5">DY53</strain>
    </source>
</reference>
<dbReference type="SUPFAM" id="SSF53613">
    <property type="entry name" value="Ribokinase-like"/>
    <property type="match status" value="1"/>
</dbReference>
<dbReference type="InterPro" id="IPR029056">
    <property type="entry name" value="Ribokinase-like"/>
</dbReference>
<comment type="pathway">
    <text evidence="1">Cofactor biosynthesis; thiamine diphosphate biosynthesis.</text>
</comment>
<dbReference type="OrthoDB" id="9810880at2"/>
<dbReference type="PANTHER" id="PTHR20858">
    <property type="entry name" value="PHOSPHOMETHYLPYRIMIDINE KINASE"/>
    <property type="match status" value="1"/>
</dbReference>
<dbReference type="eggNOG" id="COG0351">
    <property type="taxonomic scope" value="Bacteria"/>
</dbReference>
<feature type="domain" description="Pyridoxamine kinase/Phosphomethylpyrimidine kinase" evidence="3">
    <location>
        <begin position="40"/>
        <end position="274"/>
    </location>
</feature>
<evidence type="ECO:0000313" key="5">
    <source>
        <dbReference type="Proteomes" id="UP000019423"/>
    </source>
</evidence>
<gene>
    <name evidence="4" type="ORF">Hsw_3966</name>
</gene>
<dbReference type="GO" id="GO:0008972">
    <property type="term" value="F:phosphomethylpyrimidine kinase activity"/>
    <property type="evidence" value="ECO:0007669"/>
    <property type="project" value="InterPro"/>
</dbReference>
<evidence type="ECO:0000259" key="3">
    <source>
        <dbReference type="Pfam" id="PF08543"/>
    </source>
</evidence>
<dbReference type="Proteomes" id="UP000019423">
    <property type="component" value="Chromosome"/>
</dbReference>
<dbReference type="AlphaFoldDB" id="W8FAA1"/>
<dbReference type="Pfam" id="PF08543">
    <property type="entry name" value="Phos_pyr_kin"/>
    <property type="match status" value="1"/>
</dbReference>
<dbReference type="InterPro" id="IPR004399">
    <property type="entry name" value="HMP/HMP-P_kinase_dom"/>
</dbReference>